<keyword evidence="6 17" id="KW-0732">Signal</keyword>
<proteinExistence type="predicted"/>
<dbReference type="GO" id="GO:0030247">
    <property type="term" value="F:polysaccharide binding"/>
    <property type="evidence" value="ECO:0007669"/>
    <property type="project" value="InterPro"/>
</dbReference>
<evidence type="ECO:0000256" key="16">
    <source>
        <dbReference type="SAM" id="MobiDB-lite"/>
    </source>
</evidence>
<feature type="region of interest" description="Disordered" evidence="16">
    <location>
        <begin position="606"/>
        <end position="633"/>
    </location>
</feature>
<evidence type="ECO:0000256" key="8">
    <source>
        <dbReference type="ARBA" id="ARBA00022777"/>
    </source>
</evidence>
<evidence type="ECO:0000256" key="9">
    <source>
        <dbReference type="ARBA" id="ARBA00022840"/>
    </source>
</evidence>
<gene>
    <name evidence="19" type="ORF">CDL12_24512</name>
</gene>
<dbReference type="InterPro" id="IPR032872">
    <property type="entry name" value="WAK_assoc_C"/>
</dbReference>
<reference evidence="20" key="1">
    <citation type="journal article" date="2018" name="Gigascience">
        <title>Genome assembly of the Pink Ipe (Handroanthus impetiginosus, Bignoniaceae), a highly valued, ecologically keystone Neotropical timber forest tree.</title>
        <authorList>
            <person name="Silva-Junior O.B."/>
            <person name="Grattapaglia D."/>
            <person name="Novaes E."/>
            <person name="Collevatti R.G."/>
        </authorList>
    </citation>
    <scope>NUCLEOTIDE SEQUENCE [LARGE SCALE GENOMIC DNA]</scope>
    <source>
        <strain evidence="20">cv. UFG-1</strain>
    </source>
</reference>
<protein>
    <recommendedName>
        <fullName evidence="2">non-specific serine/threonine protein kinase</fullName>
        <ecNumber evidence="2">2.7.11.1</ecNumber>
    </recommendedName>
</protein>
<dbReference type="InterPro" id="IPR045874">
    <property type="entry name" value="LRK10/LRL21-25-like"/>
</dbReference>
<dbReference type="OrthoDB" id="1089752at2759"/>
<dbReference type="SUPFAM" id="SSF56112">
    <property type="entry name" value="Protein kinase-like (PK-like)"/>
    <property type="match status" value="1"/>
</dbReference>
<dbReference type="Gene3D" id="3.30.200.20">
    <property type="entry name" value="Phosphorylase Kinase, domain 1"/>
    <property type="match status" value="1"/>
</dbReference>
<evidence type="ECO:0000313" key="20">
    <source>
        <dbReference type="Proteomes" id="UP000231279"/>
    </source>
</evidence>
<evidence type="ECO:0000256" key="7">
    <source>
        <dbReference type="ARBA" id="ARBA00022741"/>
    </source>
</evidence>
<dbReference type="InterPro" id="IPR025287">
    <property type="entry name" value="WAK_GUB"/>
</dbReference>
<dbReference type="InterPro" id="IPR008271">
    <property type="entry name" value="Ser/Thr_kinase_AS"/>
</dbReference>
<evidence type="ECO:0000256" key="10">
    <source>
        <dbReference type="ARBA" id="ARBA00022989"/>
    </source>
</evidence>
<evidence type="ECO:0000256" key="17">
    <source>
        <dbReference type="SAM" id="SignalP"/>
    </source>
</evidence>
<keyword evidence="11" id="KW-0472">Membrane</keyword>
<feature type="binding site" evidence="15">
    <location>
        <position position="347"/>
    </location>
    <ligand>
        <name>ATP</name>
        <dbReference type="ChEBI" id="CHEBI:30616"/>
    </ligand>
</feature>
<dbReference type="GO" id="GO:0004674">
    <property type="term" value="F:protein serine/threonine kinase activity"/>
    <property type="evidence" value="ECO:0007669"/>
    <property type="project" value="UniProtKB-KW"/>
</dbReference>
<sequence>MDAKLLPLTLIIGLVLLEIPSCVCQYDQQYQACSQTLLQCGNISEIGYPFWGGNRNASCGYPGFELNCQNDVLRLNISSTVYRVHDINNTTQTLRVARDDLWDDTCPRVFTNTSLNFTIFNYSSTANDQNISLHYGCNINQTSTAISPYNFSCSVNGAISWNFFLTRENSGLGNGITCAAVISVPVNQTAASALAMPTTSTNLLQDALNNGFPIQWFADNDNCNRCVRSGGVCGYNQNSGSFSCYCSDRTHEFTCDDNRNGKAFLIRKPQKLRALDQESENLSENGNQESKNNVNKFLLTHGSLAPKRYNHREIREITKSFTEKLGQGGYGIVYKGKLPDGQLVAVKVLTEDDENGEEFINEVASISRTSHVNIVNLLGFCHESKKRALIYEYMPNKSLDKFISKSGSLSPDAHLEWEKLFDIAVGVARGLEYLHRGSNTRIVHFDIKPQNILLDQDFCPKISDFGLAKLFKKKQSIISILGTRGTIGYIAPEVFSRNFGRVSHKSDVYSYGMMLLEMAGARKNVKIEAIQSSEDYFPDKIYEHVLLKNKKLDDLITEENEETARKMLLVGIWCIQTAPSERPSMTKVVEMLEGSLQSIQIPPKPVLSSPRLSGQQFSSSFSVNVEAENSTES</sequence>
<dbReference type="SMART" id="SM00220">
    <property type="entry name" value="S_TKc"/>
    <property type="match status" value="1"/>
</dbReference>
<dbReference type="GO" id="GO:0106310">
    <property type="term" value="F:protein serine kinase activity"/>
    <property type="evidence" value="ECO:0007669"/>
    <property type="project" value="RHEA"/>
</dbReference>
<dbReference type="Pfam" id="PF00069">
    <property type="entry name" value="Pkinase"/>
    <property type="match status" value="1"/>
</dbReference>
<dbReference type="PROSITE" id="PS00108">
    <property type="entry name" value="PROTEIN_KINASE_ST"/>
    <property type="match status" value="1"/>
</dbReference>
<evidence type="ECO:0000256" key="4">
    <source>
        <dbReference type="ARBA" id="ARBA00022679"/>
    </source>
</evidence>
<name>A0A2G9GCP6_9LAMI</name>
<keyword evidence="3 19" id="KW-0723">Serine/threonine-protein kinase</keyword>
<dbReference type="STRING" id="429701.A0A2G9GCP6"/>
<keyword evidence="8 19" id="KW-0418">Kinase</keyword>
<feature type="domain" description="Protein kinase" evidence="18">
    <location>
        <begin position="319"/>
        <end position="596"/>
    </location>
</feature>
<keyword evidence="4" id="KW-0808">Transferase</keyword>
<keyword evidence="9 15" id="KW-0067">ATP-binding</keyword>
<keyword evidence="7 15" id="KW-0547">Nucleotide-binding</keyword>
<dbReference type="Proteomes" id="UP000231279">
    <property type="component" value="Unassembled WGS sequence"/>
</dbReference>
<comment type="catalytic activity">
    <reaction evidence="13">
        <text>L-threonyl-[protein] + ATP = O-phospho-L-threonyl-[protein] + ADP + H(+)</text>
        <dbReference type="Rhea" id="RHEA:46608"/>
        <dbReference type="Rhea" id="RHEA-COMP:11060"/>
        <dbReference type="Rhea" id="RHEA-COMP:11605"/>
        <dbReference type="ChEBI" id="CHEBI:15378"/>
        <dbReference type="ChEBI" id="CHEBI:30013"/>
        <dbReference type="ChEBI" id="CHEBI:30616"/>
        <dbReference type="ChEBI" id="CHEBI:61977"/>
        <dbReference type="ChEBI" id="CHEBI:456216"/>
        <dbReference type="EC" id="2.7.11.1"/>
    </reaction>
</comment>
<evidence type="ECO:0000256" key="11">
    <source>
        <dbReference type="ARBA" id="ARBA00023136"/>
    </source>
</evidence>
<comment type="caution">
    <text evidence="19">The sequence shown here is derived from an EMBL/GenBank/DDBJ whole genome shotgun (WGS) entry which is preliminary data.</text>
</comment>
<evidence type="ECO:0000256" key="13">
    <source>
        <dbReference type="ARBA" id="ARBA00047899"/>
    </source>
</evidence>
<dbReference type="EMBL" id="NKXS01005694">
    <property type="protein sequence ID" value="PIN02965.1"/>
    <property type="molecule type" value="Genomic_DNA"/>
</dbReference>
<feature type="chain" id="PRO_5013627835" description="non-specific serine/threonine protein kinase" evidence="17">
    <location>
        <begin position="25"/>
        <end position="633"/>
    </location>
</feature>
<keyword evidence="12" id="KW-0325">Glycoprotein</keyword>
<dbReference type="Gene3D" id="1.10.510.10">
    <property type="entry name" value="Transferase(Phosphotransferase) domain 1"/>
    <property type="match status" value="1"/>
</dbReference>
<feature type="compositionally biased region" description="Polar residues" evidence="16">
    <location>
        <begin position="610"/>
        <end position="633"/>
    </location>
</feature>
<evidence type="ECO:0000256" key="15">
    <source>
        <dbReference type="PROSITE-ProRule" id="PRU10141"/>
    </source>
</evidence>
<evidence type="ECO:0000256" key="1">
    <source>
        <dbReference type="ARBA" id="ARBA00004479"/>
    </source>
</evidence>
<dbReference type="PROSITE" id="PS00107">
    <property type="entry name" value="PROTEIN_KINASE_ATP"/>
    <property type="match status" value="1"/>
</dbReference>
<dbReference type="InterPro" id="IPR000719">
    <property type="entry name" value="Prot_kinase_dom"/>
</dbReference>
<evidence type="ECO:0000256" key="3">
    <source>
        <dbReference type="ARBA" id="ARBA00022527"/>
    </source>
</evidence>
<dbReference type="FunFam" id="1.10.510.10:FF:000590">
    <property type="entry name" value="PR5-like receptor kinase"/>
    <property type="match status" value="1"/>
</dbReference>
<comment type="catalytic activity">
    <reaction evidence="14">
        <text>L-seryl-[protein] + ATP = O-phospho-L-seryl-[protein] + ADP + H(+)</text>
        <dbReference type="Rhea" id="RHEA:17989"/>
        <dbReference type="Rhea" id="RHEA-COMP:9863"/>
        <dbReference type="Rhea" id="RHEA-COMP:11604"/>
        <dbReference type="ChEBI" id="CHEBI:15378"/>
        <dbReference type="ChEBI" id="CHEBI:29999"/>
        <dbReference type="ChEBI" id="CHEBI:30616"/>
        <dbReference type="ChEBI" id="CHEBI:83421"/>
        <dbReference type="ChEBI" id="CHEBI:456216"/>
        <dbReference type="EC" id="2.7.11.1"/>
    </reaction>
</comment>
<keyword evidence="5" id="KW-0812">Transmembrane</keyword>
<keyword evidence="20" id="KW-1185">Reference proteome</keyword>
<dbReference type="AlphaFoldDB" id="A0A2G9GCP6"/>
<evidence type="ECO:0000256" key="5">
    <source>
        <dbReference type="ARBA" id="ARBA00022692"/>
    </source>
</evidence>
<keyword evidence="10" id="KW-1133">Transmembrane helix</keyword>
<dbReference type="GO" id="GO:0016787">
    <property type="term" value="F:hydrolase activity"/>
    <property type="evidence" value="ECO:0007669"/>
    <property type="project" value="UniProtKB-KW"/>
</dbReference>
<dbReference type="Pfam" id="PF14380">
    <property type="entry name" value="WAK_assoc"/>
    <property type="match status" value="1"/>
</dbReference>
<accession>A0A2G9GCP6</accession>
<evidence type="ECO:0000256" key="6">
    <source>
        <dbReference type="ARBA" id="ARBA00022729"/>
    </source>
</evidence>
<comment type="subcellular location">
    <subcellularLocation>
        <location evidence="1">Membrane</location>
        <topology evidence="1">Single-pass type I membrane protein</topology>
    </subcellularLocation>
</comment>
<keyword evidence="19" id="KW-0378">Hydrolase</keyword>
<dbReference type="GO" id="GO:0016020">
    <property type="term" value="C:membrane"/>
    <property type="evidence" value="ECO:0007669"/>
    <property type="project" value="UniProtKB-SubCell"/>
</dbReference>
<dbReference type="Pfam" id="PF13947">
    <property type="entry name" value="GUB_WAK_bind"/>
    <property type="match status" value="1"/>
</dbReference>
<feature type="signal peptide" evidence="17">
    <location>
        <begin position="1"/>
        <end position="24"/>
    </location>
</feature>
<dbReference type="GO" id="GO:0005524">
    <property type="term" value="F:ATP binding"/>
    <property type="evidence" value="ECO:0007669"/>
    <property type="project" value="UniProtKB-UniRule"/>
</dbReference>
<evidence type="ECO:0000256" key="2">
    <source>
        <dbReference type="ARBA" id="ARBA00012513"/>
    </source>
</evidence>
<evidence type="ECO:0000313" key="19">
    <source>
        <dbReference type="EMBL" id="PIN02965.1"/>
    </source>
</evidence>
<organism evidence="19 20">
    <name type="scientific">Handroanthus impetiginosus</name>
    <dbReference type="NCBI Taxonomy" id="429701"/>
    <lineage>
        <taxon>Eukaryota</taxon>
        <taxon>Viridiplantae</taxon>
        <taxon>Streptophyta</taxon>
        <taxon>Embryophyta</taxon>
        <taxon>Tracheophyta</taxon>
        <taxon>Spermatophyta</taxon>
        <taxon>Magnoliopsida</taxon>
        <taxon>eudicotyledons</taxon>
        <taxon>Gunneridae</taxon>
        <taxon>Pentapetalae</taxon>
        <taxon>asterids</taxon>
        <taxon>lamiids</taxon>
        <taxon>Lamiales</taxon>
        <taxon>Bignoniaceae</taxon>
        <taxon>Crescentiina</taxon>
        <taxon>Tabebuia alliance</taxon>
        <taxon>Handroanthus</taxon>
    </lineage>
</organism>
<dbReference type="PANTHER" id="PTHR27009">
    <property type="entry name" value="RUST RESISTANCE KINASE LR10-RELATED"/>
    <property type="match status" value="1"/>
</dbReference>
<dbReference type="InterPro" id="IPR011009">
    <property type="entry name" value="Kinase-like_dom_sf"/>
</dbReference>
<evidence type="ECO:0000256" key="12">
    <source>
        <dbReference type="ARBA" id="ARBA00023180"/>
    </source>
</evidence>
<dbReference type="FunFam" id="3.30.200.20:FF:000178">
    <property type="entry name" value="serine/threonine-protein kinase PBS1-like"/>
    <property type="match status" value="1"/>
</dbReference>
<evidence type="ECO:0000256" key="14">
    <source>
        <dbReference type="ARBA" id="ARBA00048679"/>
    </source>
</evidence>
<dbReference type="InterPro" id="IPR017441">
    <property type="entry name" value="Protein_kinase_ATP_BS"/>
</dbReference>
<dbReference type="EC" id="2.7.11.1" evidence="2"/>
<evidence type="ECO:0000259" key="18">
    <source>
        <dbReference type="PROSITE" id="PS50011"/>
    </source>
</evidence>
<dbReference type="PROSITE" id="PS50011">
    <property type="entry name" value="PROTEIN_KINASE_DOM"/>
    <property type="match status" value="1"/>
</dbReference>